<keyword evidence="7" id="KW-0347">Helicase</keyword>
<dbReference type="Pfam" id="PF13604">
    <property type="entry name" value="AAA_30"/>
    <property type="match status" value="1"/>
</dbReference>
<dbReference type="InterPro" id="IPR014862">
    <property type="entry name" value="TrwC"/>
</dbReference>
<protein>
    <submittedName>
        <fullName evidence="7">Conjugative transfer relaxase/helicase TraI</fullName>
    </submittedName>
</protein>
<dbReference type="SUPFAM" id="SSF52540">
    <property type="entry name" value="P-loop containing nucleoside triphosphate hydrolases"/>
    <property type="match status" value="2"/>
</dbReference>
<dbReference type="NCBIfam" id="NF041492">
    <property type="entry name" value="MobF"/>
    <property type="match status" value="1"/>
</dbReference>
<keyword evidence="7" id="KW-0378">Hydrolase</keyword>
<dbReference type="Proteomes" id="UP000264980">
    <property type="component" value="Plasmid unnamed3"/>
</dbReference>
<dbReference type="Pfam" id="PF18340">
    <property type="entry name" value="TraI_2B"/>
    <property type="match status" value="1"/>
</dbReference>
<dbReference type="InterPro" id="IPR014059">
    <property type="entry name" value="TraI/TrwC_relax"/>
</dbReference>
<feature type="domain" description="DNA helicase TraI type C-terminal" evidence="2">
    <location>
        <begin position="1452"/>
        <end position="1607"/>
    </location>
</feature>
<feature type="domain" description="TraI N-terminal subdomain" evidence="4">
    <location>
        <begin position="585"/>
        <end position="632"/>
    </location>
</feature>
<evidence type="ECO:0000259" key="2">
    <source>
        <dbReference type="Pfam" id="PF07057"/>
    </source>
</evidence>
<evidence type="ECO:0000259" key="4">
    <source>
        <dbReference type="Pfam" id="PF18272"/>
    </source>
</evidence>
<dbReference type="Gene3D" id="6.10.140.290">
    <property type="match status" value="1"/>
</dbReference>
<dbReference type="GO" id="GO:0016818">
    <property type="term" value="F:hydrolase activity, acting on acid anhydrides, in phosphorus-containing anhydrides"/>
    <property type="evidence" value="ECO:0007669"/>
    <property type="project" value="InterPro"/>
</dbReference>
<evidence type="ECO:0000259" key="5">
    <source>
        <dbReference type="Pfam" id="PF18340"/>
    </source>
</evidence>
<proteinExistence type="predicted"/>
<feature type="compositionally biased region" description="Basic and acidic residues" evidence="1">
    <location>
        <begin position="1727"/>
        <end position="1741"/>
    </location>
</feature>
<dbReference type="CDD" id="cd18809">
    <property type="entry name" value="SF1_C_RecD"/>
    <property type="match status" value="1"/>
</dbReference>
<dbReference type="RefSeq" id="WP_233481706.1">
    <property type="nucleotide sequence ID" value="NZ_CP013973.1"/>
</dbReference>
<evidence type="ECO:0000313" key="7">
    <source>
        <dbReference type="EMBL" id="AXF79100.1"/>
    </source>
</evidence>
<dbReference type="Pfam" id="PF18272">
    <property type="entry name" value="ssDNA_TraI_N"/>
    <property type="match status" value="1"/>
</dbReference>
<feature type="compositionally biased region" description="Basic and acidic residues" evidence="1">
    <location>
        <begin position="295"/>
        <end position="312"/>
    </location>
</feature>
<dbReference type="InterPro" id="IPR027417">
    <property type="entry name" value="P-loop_NTPase"/>
</dbReference>
<evidence type="ECO:0000259" key="3">
    <source>
        <dbReference type="Pfam" id="PF08751"/>
    </source>
</evidence>
<dbReference type="NCBIfam" id="TIGR02686">
    <property type="entry name" value="relax_trwC"/>
    <property type="match status" value="1"/>
</dbReference>
<evidence type="ECO:0000313" key="8">
    <source>
        <dbReference type="Proteomes" id="UP000264980"/>
    </source>
</evidence>
<dbReference type="InterPro" id="IPR014129">
    <property type="entry name" value="Conjug_relaxase_TraI"/>
</dbReference>
<dbReference type="Gene3D" id="2.30.30.940">
    <property type="match status" value="1"/>
</dbReference>
<dbReference type="CDD" id="cd17933">
    <property type="entry name" value="DEXSc_RecD-like"/>
    <property type="match status" value="1"/>
</dbReference>
<feature type="domain" description="TraI 2B/2B-like" evidence="5">
    <location>
        <begin position="643"/>
        <end position="722"/>
    </location>
</feature>
<dbReference type="SUPFAM" id="SSF55464">
    <property type="entry name" value="Origin of replication-binding domain, RBD-like"/>
    <property type="match status" value="1"/>
</dbReference>
<keyword evidence="7" id="KW-0614">Plasmid</keyword>
<gene>
    <name evidence="7" type="primary">traI</name>
    <name evidence="7" type="ORF">AV903_26965</name>
</gene>
<evidence type="ECO:0000259" key="6">
    <source>
        <dbReference type="Pfam" id="PF22232"/>
    </source>
</evidence>
<feature type="domain" description="TraI helicase-associated ssDBD N-terminal" evidence="6">
    <location>
        <begin position="449"/>
        <end position="546"/>
    </location>
</feature>
<feature type="region of interest" description="Disordered" evidence="1">
    <location>
        <begin position="1702"/>
        <end position="1741"/>
    </location>
</feature>
<sequence length="1741" mass="189502">MLSVEPIHGDARYYGGEANFETLENADGHWMGKGAAMLGLEGKVVPEVFDEMLRGHLPDGTVISRQIAGNETNRPGMDLTFGAPKSLSILALLGGDTRLIDAHNEAVRLAMLEVEKSVNTRLTRDSVTTTVTTGNMVAAVYTHDTNREGEMHLHSHGLLFNVTKADDGKWHALGSDTRQRSGIREQVYDLKLAYGQFYREYLRPMVEDCGYTPVRSGPHGMYEFAEVPPDVIRAFSQRTAQIDDAVGRDASPLSRSVAALDTRKNKAFVEGEARREQWDKVLSDYDFDPDKTIQAARERSRSQAAERGEAEAGSRASATLTAEPALKEAITQALSSLSDKKAQFAYSEVLTAVVSLLPAEKDMVQRARTGIDTAIEQGRLIALDKDKGIFTSDIHVLDELTVRQFAREHMDSGRAIVSGEALLNGPLAAVSGVCAELAENRDPLAVIYGRGGAAVQRGRAEQLAGLAVSQGRQVIVLAADRKSEVFLGESETLSGRVAGRGVLKTDLPLTAHTTVIVPEAETLGLKDSVFLMEKARESGAQILLMDSGKRQGTGSVLSVLQEEGAAHYRFNDAPVPVAQLTSEADKKVRYSHLAAEYARDITAGQSVVAQVAGEREQQVLTGYIRDALREQGRITGDDIQIETLSPVWLDGKNRKSRDTYREGMVMERWNADKKNMERWRIDRVGAETSVIRLVNDAGEQQHQKISQIDASWSLFKSRTLEVAPGDQLRVTGREAKGRLKAQDVISVVSAGDGVVALEKNGKVIRADISQPLKVEHNYVESLGKSIAPEGKVLAALSGREMRDDVLNTLTRSGSDIRIFTAMDAERGEAKLARSPAVRVISAQVEAATGAKGVDAALDAARDLPRTPAAQVVYLALSQVQHKKTAFLDPELLSAALSINSAVGIPAIRSEINRQVKDGELIRLEAGLMLPKSTFETEKAILRHIAEGKGSVTPLMASVPEQYLTGLTAGQQAATRMVLESADRFTAVQGYAGVGKTTQFKAMLDAMETLPDNQRPEVVGLAPTHRAVEEMKSVGVRAQTLESFIWEDRQARMNGEKPDYSNTLFLIDEASMIGNRAMSEAYQAITTGSGRAVTSGDDAQLRAIEPGQPFRLMQQRSAVDTAIMKEIVRQTPELREVVYAMIEGQHALALEKAEGVSPDVVPREAGAFMPASSVEQVSPDKEQAKALREAGMPASVTEAIAADFAGRTSEARDNTLTVAHLNADRQKINSLIHDNLNGAGVTRNEHEITILDPVRVRHNELRSLTGWAALTGKVALINREYWTVGSTDRKSGLVTLTGHDGREKILSPFENSTEDAQIYQARVISVSEGDRMRFTRSDAERGYTGNSFWNVEQIDGQSMTLRSQDGQLSRRLDLNDPADRHTDLGYAVTAYGAQGASARFVITLEGTEGGRKRMATKESGYVTLSRTKEHVQVYTDDRAGWLAELSKNKGDRTAHDYLMAGEDRAGKTAEGILSWASPLADVAAGRALLKNYGLADGDSQGLFVPGVRRHPEPGLAFALWDSSGNRSGVVILTIKADERNGVSLRGDFRVIGSSDARFAGIQQSRNGENRIAESLPEGLQLAQQHPDSGVIVRMEGDGLPLNISRITGADQVIDDNLTAQLARNVAEKTEDPLPFIPEPKENAEQEAERLAREALEKQGKGEKDIRVEDVLAAISEPEDDIHTGLLAGKLKEEKYQLSGRDIAAALSDKSPGKEPEAESQPDQSLHLKQIERDIVKEKSFED</sequence>
<dbReference type="GO" id="GO:0003677">
    <property type="term" value="F:DNA binding"/>
    <property type="evidence" value="ECO:0007669"/>
    <property type="project" value="InterPro"/>
</dbReference>
<dbReference type="Gene3D" id="3.40.50.300">
    <property type="entry name" value="P-loop containing nucleotide triphosphate hydrolases"/>
    <property type="match status" value="2"/>
</dbReference>
<dbReference type="GO" id="GO:0005524">
    <property type="term" value="F:ATP binding"/>
    <property type="evidence" value="ECO:0007669"/>
    <property type="project" value="InterPro"/>
</dbReference>
<reference evidence="7 8" key="1">
    <citation type="submission" date="2016-01" db="EMBL/GenBank/DDBJ databases">
        <authorList>
            <person name="Oliw E.H."/>
        </authorList>
    </citation>
    <scope>NUCLEOTIDE SEQUENCE [LARGE SCALE GENOMIC DNA]</scope>
    <source>
        <strain evidence="7 8">MDcuke</strain>
        <plasmid evidence="7 8">unnamed3</plasmid>
    </source>
</reference>
<keyword evidence="7" id="KW-0547">Nucleotide-binding</keyword>
<dbReference type="Pfam" id="PF07057">
    <property type="entry name" value="TraI_C"/>
    <property type="match status" value="1"/>
</dbReference>
<dbReference type="InterPro" id="IPR054558">
    <property type="entry name" value="TraI_hel_assoc_DBD_N"/>
</dbReference>
<name>A0A345D083_9GAMM</name>
<dbReference type="Pfam" id="PF08751">
    <property type="entry name" value="TrwC"/>
    <property type="match status" value="1"/>
</dbReference>
<accession>A0A345D083</accession>
<dbReference type="InterPro" id="IPR040668">
    <property type="entry name" value="TraI_2B"/>
</dbReference>
<dbReference type="InterPro" id="IPR040987">
    <property type="entry name" value="TraI_N"/>
</dbReference>
<feature type="region of interest" description="Disordered" evidence="1">
    <location>
        <begin position="295"/>
        <end position="320"/>
    </location>
</feature>
<organism evidence="7 8">
    <name type="scientific">Erwinia tracheiphila</name>
    <dbReference type="NCBI Taxonomy" id="65700"/>
    <lineage>
        <taxon>Bacteria</taxon>
        <taxon>Pseudomonadati</taxon>
        <taxon>Pseudomonadota</taxon>
        <taxon>Gammaproteobacteria</taxon>
        <taxon>Enterobacterales</taxon>
        <taxon>Erwiniaceae</taxon>
        <taxon>Erwinia</taxon>
    </lineage>
</organism>
<dbReference type="EMBL" id="CP013973">
    <property type="protein sequence ID" value="AXF79100.1"/>
    <property type="molecule type" value="Genomic_DNA"/>
</dbReference>
<dbReference type="GO" id="GO:0003678">
    <property type="term" value="F:DNA helicase activity"/>
    <property type="evidence" value="ECO:0007669"/>
    <property type="project" value="InterPro"/>
</dbReference>
<dbReference type="InterPro" id="IPR009767">
    <property type="entry name" value="DNA_helicase_TraI_C"/>
</dbReference>
<evidence type="ECO:0000256" key="1">
    <source>
        <dbReference type="SAM" id="MobiDB-lite"/>
    </source>
</evidence>
<geneLocation type="plasmid" evidence="7 8">
    <name>unnamed3</name>
</geneLocation>
<dbReference type="NCBIfam" id="TIGR02760">
    <property type="entry name" value="TraI_TIGR"/>
    <property type="match status" value="1"/>
</dbReference>
<keyword evidence="7" id="KW-0067">ATP-binding</keyword>
<feature type="domain" description="TrwC relaxase" evidence="3">
    <location>
        <begin position="20"/>
        <end position="282"/>
    </location>
</feature>
<dbReference type="Pfam" id="PF22232">
    <property type="entry name" value="TraI_hel_assoc_N"/>
    <property type="match status" value="1"/>
</dbReference>